<protein>
    <submittedName>
        <fullName evidence="1">Uncharacterized protein</fullName>
    </submittedName>
</protein>
<accession>A0A919XLE4</accession>
<reference evidence="1" key="1">
    <citation type="submission" date="2021-03" db="EMBL/GenBank/DDBJ databases">
        <title>Antimicrobial resistance genes in bacteria isolated from Japanese honey, and their potential for conferring macrolide and lincosamide resistance in the American foulbrood pathogen Paenibacillus larvae.</title>
        <authorList>
            <person name="Okamoto M."/>
            <person name="Kumagai M."/>
            <person name="Kanamori H."/>
            <person name="Takamatsu D."/>
        </authorList>
    </citation>
    <scope>NUCLEOTIDE SEQUENCE</scope>
    <source>
        <strain evidence="1">J2TS6</strain>
    </source>
</reference>
<dbReference type="AlphaFoldDB" id="A0A919XLE4"/>
<organism evidence="1 2">
    <name type="scientific">Paenibacillus albilobatus</name>
    <dbReference type="NCBI Taxonomy" id="2716884"/>
    <lineage>
        <taxon>Bacteria</taxon>
        <taxon>Bacillati</taxon>
        <taxon>Bacillota</taxon>
        <taxon>Bacilli</taxon>
        <taxon>Bacillales</taxon>
        <taxon>Paenibacillaceae</taxon>
        <taxon>Paenibacillus</taxon>
    </lineage>
</organism>
<keyword evidence="2" id="KW-1185">Reference proteome</keyword>
<dbReference type="Proteomes" id="UP000679779">
    <property type="component" value="Unassembled WGS sequence"/>
</dbReference>
<evidence type="ECO:0000313" key="1">
    <source>
        <dbReference type="EMBL" id="GIO34351.1"/>
    </source>
</evidence>
<gene>
    <name evidence="1" type="ORF">J2TS6_54920</name>
</gene>
<proteinExistence type="predicted"/>
<dbReference type="EMBL" id="BORQ01000009">
    <property type="protein sequence ID" value="GIO34351.1"/>
    <property type="molecule type" value="Genomic_DNA"/>
</dbReference>
<sequence length="122" mass="13351">MSYATAADYDRYGDGLISADKLEKALDRASDQIDRLTYNRIVAWGFDNLTPFQRTNVIKAVCQQADFIFKYGDYLIMPLSGYSAGSTSMTFKAVTGAGGVQTTDAVLDLLMPTGLTNRGLCR</sequence>
<evidence type="ECO:0000313" key="2">
    <source>
        <dbReference type="Proteomes" id="UP000679779"/>
    </source>
</evidence>
<name>A0A919XLE4_9BACL</name>
<dbReference type="RefSeq" id="WP_212958801.1">
    <property type="nucleotide sequence ID" value="NZ_BORQ01000009.1"/>
</dbReference>
<comment type="caution">
    <text evidence="1">The sequence shown here is derived from an EMBL/GenBank/DDBJ whole genome shotgun (WGS) entry which is preliminary data.</text>
</comment>